<accession>A0A0B0MMC1</accession>
<comment type="caution">
    <text evidence="1">The sequence shown here is derived from an EMBL/GenBank/DDBJ whole genome shotgun (WGS) entry which is preliminary data.</text>
</comment>
<gene>
    <name evidence="1" type="ORF">F383_38814</name>
</gene>
<organism evidence="1 2">
    <name type="scientific">Gossypium arboreum</name>
    <name type="common">Tree cotton</name>
    <name type="synonym">Gossypium nanking</name>
    <dbReference type="NCBI Taxonomy" id="29729"/>
    <lineage>
        <taxon>Eukaryota</taxon>
        <taxon>Viridiplantae</taxon>
        <taxon>Streptophyta</taxon>
        <taxon>Embryophyta</taxon>
        <taxon>Tracheophyta</taxon>
        <taxon>Spermatophyta</taxon>
        <taxon>Magnoliopsida</taxon>
        <taxon>eudicotyledons</taxon>
        <taxon>Gunneridae</taxon>
        <taxon>Pentapetalae</taxon>
        <taxon>rosids</taxon>
        <taxon>malvids</taxon>
        <taxon>Malvales</taxon>
        <taxon>Malvaceae</taxon>
        <taxon>Malvoideae</taxon>
        <taxon>Gossypium</taxon>
    </lineage>
</organism>
<protein>
    <submittedName>
        <fullName evidence="1">Uncharacterized protein</fullName>
    </submittedName>
</protein>
<name>A0A0B0MMC1_GOSAR</name>
<sequence length="16" mass="1693">MAKIPLYTGDGDVSLI</sequence>
<evidence type="ECO:0000313" key="2">
    <source>
        <dbReference type="Proteomes" id="UP000032142"/>
    </source>
</evidence>
<dbReference type="Proteomes" id="UP000032142">
    <property type="component" value="Unassembled WGS sequence"/>
</dbReference>
<keyword evidence="2" id="KW-1185">Reference proteome</keyword>
<dbReference type="AlphaFoldDB" id="A0A0B0MMC1"/>
<evidence type="ECO:0000313" key="1">
    <source>
        <dbReference type="EMBL" id="KHG00086.1"/>
    </source>
</evidence>
<proteinExistence type="predicted"/>
<reference evidence="2" key="1">
    <citation type="submission" date="2014-09" db="EMBL/GenBank/DDBJ databases">
        <authorList>
            <person name="Mudge J."/>
            <person name="Ramaraj T."/>
            <person name="Lindquist I.E."/>
            <person name="Bharti A.K."/>
            <person name="Sundararajan A."/>
            <person name="Cameron C.T."/>
            <person name="Woodward J.E."/>
            <person name="May G.D."/>
            <person name="Brubaker C."/>
            <person name="Broadhvest J."/>
            <person name="Wilkins T.A."/>
        </authorList>
    </citation>
    <scope>NUCLEOTIDE SEQUENCE</scope>
    <source>
        <strain evidence="2">cv. AKA8401</strain>
    </source>
</reference>
<dbReference type="EMBL" id="JRRC01110981">
    <property type="protein sequence ID" value="KHG00086.1"/>
    <property type="molecule type" value="Genomic_DNA"/>
</dbReference>